<keyword evidence="2" id="KW-0963">Cytoplasm</keyword>
<keyword evidence="5" id="KW-1185">Reference proteome</keyword>
<sequence length="857" mass="94644">MACIYLEVVGGSVMVALLNLAVPTVQIICTLALFHPVQRLIVAKFAEQIDIAFQESDLVEFHRLRTEAELDSESGLFREICPHSKRLNGFIPDLDESDEGRRVHEAWARSRWILLDCFDSMRSNPHNAHYGELEIVGELQGKQSTHLEGIVAIFSAFHLEGVEILKMNSNNISSKWSKDLAKGLIRNTTITHLDMSGNHIRAAGTKALLHALGDNDLQFLALCGNDLGLKGAEAVAEYLKKDTTQVEKLLLDDNNFADEGSKVLAEAFKMNQHVQSLHLRGNKIGSAGIQALSEMLKTNQTLEWFDLSNNNMDLVCLEALATAMSKNRHITELYIFAETKVLMKSPVDSTAYFGSAGESKLIKAPTLRSDPSSRANSRAKVFTTLAKLSTRSSRASPFSKARQPEEKMLVVPFLRQCGEEWLRLKKDDVKPDDVFLKTMQAIEGQDEQTALTEMLVKVGKVVACQETTLVLAKIDLRDVQAKELAKAVCGLLKLSKVQIIDLHGNNIGPPGLKALAKAVSQNNKIKKLYIFSERLSYEPFEDLAESEVSTTKDSETPSETLVKFMRRCGKALRKNGKTGKTGNRDKKGKVSWDVFSRVIAAIEGQESKVVLSKMLCKVAMAVVNQENELDLSNMELGDEEAEVLSQAVPGLLQINDVHVITLCNNKIGLDGLKALATAVTKNQALKKLHIFSAGGKGSDTAGEKVLSFFQQCGLALLNEDDLNLDDRFFKAIMAIEGEEPTEDVGNMLKMWAEAVFTRRGEKEMQAMDIKIAVPDSPDSVATVPRRRVKDSPKYAEIQAMDIKIAVPDSPDMATVPRRRVKDSPKYEEVQAMDIKIAVPDSPDSVATVPRLVEAKQS</sequence>
<dbReference type="PANTHER" id="PTHR24107:SF2">
    <property type="entry name" value="NLR FAMILY CARD DOMAIN CONTAINING 3"/>
    <property type="match status" value="1"/>
</dbReference>
<evidence type="ECO:0000256" key="3">
    <source>
        <dbReference type="ARBA" id="ARBA00023212"/>
    </source>
</evidence>
<evidence type="ECO:0000313" key="5">
    <source>
        <dbReference type="Proteomes" id="UP001642464"/>
    </source>
</evidence>
<comment type="subcellular location">
    <subcellularLocation>
        <location evidence="1">Cytoplasm</location>
        <location evidence="1">Cytoskeleton</location>
    </subcellularLocation>
</comment>
<reference evidence="4 5" key="1">
    <citation type="submission" date="2024-02" db="EMBL/GenBank/DDBJ databases">
        <authorList>
            <person name="Chen Y."/>
            <person name="Shah S."/>
            <person name="Dougan E. K."/>
            <person name="Thang M."/>
            <person name="Chan C."/>
        </authorList>
    </citation>
    <scope>NUCLEOTIDE SEQUENCE [LARGE SCALE GENOMIC DNA]</scope>
</reference>
<comment type="caution">
    <text evidence="4">The sequence shown here is derived from an EMBL/GenBank/DDBJ whole genome shotgun (WGS) entry which is preliminary data.</text>
</comment>
<gene>
    <name evidence="4" type="ORF">SCF082_LOCUS30508</name>
</gene>
<evidence type="ECO:0000313" key="4">
    <source>
        <dbReference type="EMBL" id="CAK9056653.1"/>
    </source>
</evidence>
<dbReference type="Gene3D" id="3.80.10.10">
    <property type="entry name" value="Ribonuclease Inhibitor"/>
    <property type="match status" value="4"/>
</dbReference>
<name>A0ABP0MYT3_9DINO</name>
<evidence type="ECO:0000256" key="1">
    <source>
        <dbReference type="ARBA" id="ARBA00004245"/>
    </source>
</evidence>
<evidence type="ECO:0000256" key="2">
    <source>
        <dbReference type="ARBA" id="ARBA00022490"/>
    </source>
</evidence>
<dbReference type="SUPFAM" id="SSF52047">
    <property type="entry name" value="RNI-like"/>
    <property type="match status" value="2"/>
</dbReference>
<keyword evidence="3" id="KW-0206">Cytoskeleton</keyword>
<dbReference type="InterPro" id="IPR032675">
    <property type="entry name" value="LRR_dom_sf"/>
</dbReference>
<dbReference type="SMART" id="SM00368">
    <property type="entry name" value="LRR_RI"/>
    <property type="match status" value="7"/>
</dbReference>
<proteinExistence type="predicted"/>
<dbReference type="EMBL" id="CAXAMM010025224">
    <property type="protein sequence ID" value="CAK9056653.1"/>
    <property type="molecule type" value="Genomic_DNA"/>
</dbReference>
<accession>A0ABP0MYT3</accession>
<dbReference type="Pfam" id="PF13516">
    <property type="entry name" value="LRR_6"/>
    <property type="match status" value="3"/>
</dbReference>
<protein>
    <submittedName>
        <fullName evidence="4">LRR and CARD domains-containing protein 3 (Nucleotide-binding oligomerization domain protein 3</fullName>
    </submittedName>
</protein>
<organism evidence="4 5">
    <name type="scientific">Durusdinium trenchii</name>
    <dbReference type="NCBI Taxonomy" id="1381693"/>
    <lineage>
        <taxon>Eukaryota</taxon>
        <taxon>Sar</taxon>
        <taxon>Alveolata</taxon>
        <taxon>Dinophyceae</taxon>
        <taxon>Suessiales</taxon>
        <taxon>Symbiodiniaceae</taxon>
        <taxon>Durusdinium</taxon>
    </lineage>
</organism>
<dbReference type="PANTHER" id="PTHR24107">
    <property type="entry name" value="YNEIN REGULATORY COMPLEX SUBUNIT 5"/>
    <property type="match status" value="1"/>
</dbReference>
<dbReference type="InterPro" id="IPR052410">
    <property type="entry name" value="DRC5"/>
</dbReference>
<dbReference type="Proteomes" id="UP001642464">
    <property type="component" value="Unassembled WGS sequence"/>
</dbReference>
<dbReference type="InterPro" id="IPR001611">
    <property type="entry name" value="Leu-rich_rpt"/>
</dbReference>